<reference evidence="3" key="1">
    <citation type="journal article" date="2018" name="Nat. Microbiol.">
        <title>Leveraging single-cell genomics to expand the fungal tree of life.</title>
        <authorList>
            <person name="Ahrendt S.R."/>
            <person name="Quandt C.A."/>
            <person name="Ciobanu D."/>
            <person name="Clum A."/>
            <person name="Salamov A."/>
            <person name="Andreopoulos B."/>
            <person name="Cheng J.F."/>
            <person name="Woyke T."/>
            <person name="Pelin A."/>
            <person name="Henrissat B."/>
            <person name="Reynolds N.K."/>
            <person name="Benny G.L."/>
            <person name="Smith M.E."/>
            <person name="James T.Y."/>
            <person name="Grigoriev I.V."/>
        </authorList>
    </citation>
    <scope>NUCLEOTIDE SEQUENCE [LARGE SCALE GENOMIC DNA]</scope>
    <source>
        <strain evidence="3">RSA 1356</strain>
    </source>
</reference>
<evidence type="ECO:0000256" key="1">
    <source>
        <dbReference type="ARBA" id="ARBA00010617"/>
    </source>
</evidence>
<dbReference type="EMBL" id="KZ992884">
    <property type="protein sequence ID" value="RKP06428.1"/>
    <property type="molecule type" value="Genomic_DNA"/>
</dbReference>
<gene>
    <name evidence="2" type="ORF">THASP1DRAFT_31753</name>
</gene>
<evidence type="ECO:0000313" key="3">
    <source>
        <dbReference type="Proteomes" id="UP000271241"/>
    </source>
</evidence>
<dbReference type="OrthoDB" id="1470350at2759"/>
<dbReference type="PANTHER" id="PTHR24305">
    <property type="entry name" value="CYTOCHROME P450"/>
    <property type="match status" value="1"/>
</dbReference>
<dbReference type="GO" id="GO:0016705">
    <property type="term" value="F:oxidoreductase activity, acting on paired donors, with incorporation or reduction of molecular oxygen"/>
    <property type="evidence" value="ECO:0007669"/>
    <property type="project" value="InterPro"/>
</dbReference>
<dbReference type="GO" id="GO:0020037">
    <property type="term" value="F:heme binding"/>
    <property type="evidence" value="ECO:0007669"/>
    <property type="project" value="InterPro"/>
</dbReference>
<proteinExistence type="inferred from homology"/>
<sequence length="294" mass="33793">MNGSRALERIRAWTLKEADYTVVIHAWLHPQLATIWFSPLRKVPGPWYTLFTIWFYKRAHIRGRPIQYVQAMRERYGTVIRLGPKVVCVIDRDVLRTVLQSSDFRKGRVYTQFGFNGHDSVFSMRDPLLHRQRARIIAPLYSSSSLRQMEPLILEAGIRPLVRRLDGHAAADDVVDMKKLFAYMAYDVISELCYGKSFQLLQQDNHPMPKHMSNTMVLAVRKQFFGAPLARLLAPSLSKSERLLSDYTEAAIEEAKGRLRERRDLLCMLLEAQDPDTGEHLSNGAVASEMTTNM</sequence>
<dbReference type="InterPro" id="IPR001128">
    <property type="entry name" value="Cyt_P450"/>
</dbReference>
<dbReference type="InterPro" id="IPR036396">
    <property type="entry name" value="Cyt_P450_sf"/>
</dbReference>
<dbReference type="Gene3D" id="1.10.630.10">
    <property type="entry name" value="Cytochrome P450"/>
    <property type="match status" value="1"/>
</dbReference>
<protein>
    <submittedName>
        <fullName evidence="2">Cytochrome P450</fullName>
    </submittedName>
</protein>
<comment type="similarity">
    <text evidence="1">Belongs to the cytochrome P450 family.</text>
</comment>
<evidence type="ECO:0000313" key="2">
    <source>
        <dbReference type="EMBL" id="RKP06428.1"/>
    </source>
</evidence>
<accession>A0A4P9XKU0</accession>
<dbReference type="GO" id="GO:0005506">
    <property type="term" value="F:iron ion binding"/>
    <property type="evidence" value="ECO:0007669"/>
    <property type="project" value="InterPro"/>
</dbReference>
<dbReference type="GO" id="GO:0004497">
    <property type="term" value="F:monooxygenase activity"/>
    <property type="evidence" value="ECO:0007669"/>
    <property type="project" value="InterPro"/>
</dbReference>
<dbReference type="AlphaFoldDB" id="A0A4P9XKU0"/>
<dbReference type="InterPro" id="IPR050121">
    <property type="entry name" value="Cytochrome_P450_monoxygenase"/>
</dbReference>
<dbReference type="SUPFAM" id="SSF48264">
    <property type="entry name" value="Cytochrome P450"/>
    <property type="match status" value="1"/>
</dbReference>
<organism evidence="2 3">
    <name type="scientific">Thamnocephalis sphaerospora</name>
    <dbReference type="NCBI Taxonomy" id="78915"/>
    <lineage>
        <taxon>Eukaryota</taxon>
        <taxon>Fungi</taxon>
        <taxon>Fungi incertae sedis</taxon>
        <taxon>Zoopagomycota</taxon>
        <taxon>Zoopagomycotina</taxon>
        <taxon>Zoopagomycetes</taxon>
        <taxon>Zoopagales</taxon>
        <taxon>Sigmoideomycetaceae</taxon>
        <taxon>Thamnocephalis</taxon>
    </lineage>
</organism>
<keyword evidence="3" id="KW-1185">Reference proteome</keyword>
<dbReference type="Pfam" id="PF00067">
    <property type="entry name" value="p450"/>
    <property type="match status" value="1"/>
</dbReference>
<dbReference type="Proteomes" id="UP000271241">
    <property type="component" value="Unassembled WGS sequence"/>
</dbReference>
<dbReference type="PANTHER" id="PTHR24305:SF166">
    <property type="entry name" value="CYTOCHROME P450 12A4, MITOCHONDRIAL-RELATED"/>
    <property type="match status" value="1"/>
</dbReference>
<name>A0A4P9XKU0_9FUNG</name>
<dbReference type="STRING" id="78915.A0A4P9XKU0"/>